<keyword evidence="1" id="KW-0812">Transmembrane</keyword>
<organism evidence="3 4">
    <name type="scientific">Litoribaculum gwangyangense</name>
    <dbReference type="NCBI Taxonomy" id="1130722"/>
    <lineage>
        <taxon>Bacteria</taxon>
        <taxon>Pseudomonadati</taxon>
        <taxon>Bacteroidota</taxon>
        <taxon>Flavobacteriia</taxon>
        <taxon>Flavobacteriales</taxon>
        <taxon>Flavobacteriaceae</taxon>
        <taxon>Litoribaculum</taxon>
    </lineage>
</organism>
<dbReference type="EMBL" id="BAABJW010000003">
    <property type="protein sequence ID" value="GAA4812279.1"/>
    <property type="molecule type" value="Genomic_DNA"/>
</dbReference>
<evidence type="ECO:0000259" key="2">
    <source>
        <dbReference type="Pfam" id="PF20584"/>
    </source>
</evidence>
<protein>
    <recommendedName>
        <fullName evidence="2">DUF6787 domain-containing protein</fullName>
    </recommendedName>
</protein>
<feature type="transmembrane region" description="Helical" evidence="1">
    <location>
        <begin position="31"/>
        <end position="52"/>
    </location>
</feature>
<keyword evidence="1" id="KW-1133">Transmembrane helix</keyword>
<keyword evidence="1" id="KW-0472">Membrane</keyword>
<dbReference type="Proteomes" id="UP001501433">
    <property type="component" value="Unassembled WGS sequence"/>
</dbReference>
<reference evidence="4" key="1">
    <citation type="journal article" date="2019" name="Int. J. Syst. Evol. Microbiol.">
        <title>The Global Catalogue of Microorganisms (GCM) 10K type strain sequencing project: providing services to taxonomists for standard genome sequencing and annotation.</title>
        <authorList>
            <consortium name="The Broad Institute Genomics Platform"/>
            <consortium name="The Broad Institute Genome Sequencing Center for Infectious Disease"/>
            <person name="Wu L."/>
            <person name="Ma J."/>
        </authorList>
    </citation>
    <scope>NUCLEOTIDE SEQUENCE [LARGE SCALE GENOMIC DNA]</scope>
    <source>
        <strain evidence="4">JCM 18325</strain>
    </source>
</reference>
<evidence type="ECO:0000313" key="3">
    <source>
        <dbReference type="EMBL" id="GAA4812279.1"/>
    </source>
</evidence>
<feature type="domain" description="DUF6787" evidence="2">
    <location>
        <begin position="36"/>
        <end position="113"/>
    </location>
</feature>
<proteinExistence type="predicted"/>
<feature type="transmembrane region" description="Helical" evidence="1">
    <location>
        <begin position="72"/>
        <end position="95"/>
    </location>
</feature>
<comment type="caution">
    <text evidence="3">The sequence shown here is derived from an EMBL/GenBank/DDBJ whole genome shotgun (WGS) entry which is preliminary data.</text>
</comment>
<sequence>MGTSNLKLFSLFLHKILFLEKLKERWGIENNWQIVVILIVFAITGSTASYIGKPILSYLNITKESFGTFIYWFIRIILLFTMYQFLLVFFGWLLGQHKFFWNFEKKMLARLGFKRYLDN</sequence>
<evidence type="ECO:0000313" key="4">
    <source>
        <dbReference type="Proteomes" id="UP001501433"/>
    </source>
</evidence>
<dbReference type="InterPro" id="IPR046714">
    <property type="entry name" value="DUF6787"/>
</dbReference>
<evidence type="ECO:0000256" key="1">
    <source>
        <dbReference type="SAM" id="Phobius"/>
    </source>
</evidence>
<keyword evidence="4" id="KW-1185">Reference proteome</keyword>
<accession>A0ABP9CM72</accession>
<name>A0ABP9CM72_9FLAO</name>
<gene>
    <name evidence="3" type="ORF">GCM10023330_19540</name>
</gene>
<dbReference type="Pfam" id="PF20584">
    <property type="entry name" value="DUF6787"/>
    <property type="match status" value="1"/>
</dbReference>